<dbReference type="Gene3D" id="3.40.630.30">
    <property type="match status" value="1"/>
</dbReference>
<proteinExistence type="predicted"/>
<feature type="non-terminal residue" evidence="1">
    <location>
        <position position="1"/>
    </location>
</feature>
<reference evidence="1" key="1">
    <citation type="submission" date="2022-03" db="EMBL/GenBank/DDBJ databases">
        <authorList>
            <person name="Lindestad O."/>
        </authorList>
    </citation>
    <scope>NUCLEOTIDE SEQUENCE</scope>
</reference>
<sequence length="125" mass="14206">FGVDCSLEVMFLATHREHRKQRLGTLLCKYSIDVARKIRDGPFAPLEVKDLGRIYSHLQPRKPIETYPKICQAIWTSEGSQRIGKVLNFTVHLTVPFSDFVFDGKTYSERIGDDSAFCEVAALTL</sequence>
<name>A0A8S4QMW9_9NEOP</name>
<dbReference type="OrthoDB" id="8191594at2759"/>
<organism evidence="1 2">
    <name type="scientific">Pararge aegeria aegeria</name>
    <dbReference type="NCBI Taxonomy" id="348720"/>
    <lineage>
        <taxon>Eukaryota</taxon>
        <taxon>Metazoa</taxon>
        <taxon>Ecdysozoa</taxon>
        <taxon>Arthropoda</taxon>
        <taxon>Hexapoda</taxon>
        <taxon>Insecta</taxon>
        <taxon>Pterygota</taxon>
        <taxon>Neoptera</taxon>
        <taxon>Endopterygota</taxon>
        <taxon>Lepidoptera</taxon>
        <taxon>Glossata</taxon>
        <taxon>Ditrysia</taxon>
        <taxon>Papilionoidea</taxon>
        <taxon>Nymphalidae</taxon>
        <taxon>Satyrinae</taxon>
        <taxon>Satyrini</taxon>
        <taxon>Parargina</taxon>
        <taxon>Pararge</taxon>
    </lineage>
</organism>
<gene>
    <name evidence="1" type="primary">jg18031</name>
    <name evidence="1" type="ORF">PAEG_LOCUS4012</name>
</gene>
<evidence type="ECO:0000313" key="2">
    <source>
        <dbReference type="Proteomes" id="UP000838756"/>
    </source>
</evidence>
<dbReference type="EMBL" id="CAKXAJ010013440">
    <property type="protein sequence ID" value="CAH2215933.1"/>
    <property type="molecule type" value="Genomic_DNA"/>
</dbReference>
<accession>A0A8S4QMW9</accession>
<comment type="caution">
    <text evidence="1">The sequence shown here is derived from an EMBL/GenBank/DDBJ whole genome shotgun (WGS) entry which is preliminary data.</text>
</comment>
<protein>
    <submittedName>
        <fullName evidence="1">Jg18031 protein</fullName>
    </submittedName>
</protein>
<evidence type="ECO:0000313" key="1">
    <source>
        <dbReference type="EMBL" id="CAH2215933.1"/>
    </source>
</evidence>
<keyword evidence="2" id="KW-1185">Reference proteome</keyword>
<dbReference type="AlphaFoldDB" id="A0A8S4QMW9"/>
<dbReference type="Proteomes" id="UP000838756">
    <property type="component" value="Unassembled WGS sequence"/>
</dbReference>
<dbReference type="CDD" id="cd04301">
    <property type="entry name" value="NAT_SF"/>
    <property type="match status" value="1"/>
</dbReference>